<sequence>MKYRMIGAARVSEIGLGAMPMSIEGRPQDESRSIATIKAALDAGITLIDTADAYSLGDADDAGHNESLIARALAGDPRRDDVLIATKGGHTRPGDGSWG</sequence>
<dbReference type="InterPro" id="IPR036812">
    <property type="entry name" value="NAD(P)_OxRdtase_dom_sf"/>
</dbReference>
<dbReference type="Proteomes" id="UP000034034">
    <property type="component" value="Chromosome"/>
</dbReference>
<dbReference type="Gene3D" id="3.20.20.100">
    <property type="entry name" value="NADP-dependent oxidoreductase domain"/>
    <property type="match status" value="1"/>
</dbReference>
<dbReference type="PANTHER" id="PTHR43312">
    <property type="entry name" value="D-THREO-ALDOSE 1-DEHYDROGENASE"/>
    <property type="match status" value="1"/>
</dbReference>
<dbReference type="Pfam" id="PF00248">
    <property type="entry name" value="Aldo_ket_red"/>
    <property type="match status" value="1"/>
</dbReference>
<dbReference type="InterPro" id="IPR023210">
    <property type="entry name" value="NADP_OxRdtase_dom"/>
</dbReference>
<evidence type="ECO:0000259" key="1">
    <source>
        <dbReference type="Pfam" id="PF00248"/>
    </source>
</evidence>
<dbReference type="KEGG" id="sxi:SXIM_23600"/>
<organism evidence="2 3">
    <name type="scientific">Streptomyces xiamenensis</name>
    <dbReference type="NCBI Taxonomy" id="408015"/>
    <lineage>
        <taxon>Bacteria</taxon>
        <taxon>Bacillati</taxon>
        <taxon>Actinomycetota</taxon>
        <taxon>Actinomycetes</taxon>
        <taxon>Kitasatosporales</taxon>
        <taxon>Streptomycetaceae</taxon>
        <taxon>Streptomyces</taxon>
    </lineage>
</organism>
<dbReference type="EMBL" id="CP009922">
    <property type="protein sequence ID" value="AKG43744.1"/>
    <property type="molecule type" value="Genomic_DNA"/>
</dbReference>
<evidence type="ECO:0000313" key="2">
    <source>
        <dbReference type="EMBL" id="AKG43744.1"/>
    </source>
</evidence>
<feature type="domain" description="NADP-dependent oxidoreductase" evidence="1">
    <location>
        <begin position="13"/>
        <end position="93"/>
    </location>
</feature>
<dbReference type="AlphaFoldDB" id="A0A0F7FV70"/>
<dbReference type="PATRIC" id="fig|408015.6.peg.2394"/>
<dbReference type="InterPro" id="IPR053135">
    <property type="entry name" value="AKR2_Oxidoreductase"/>
</dbReference>
<evidence type="ECO:0000313" key="3">
    <source>
        <dbReference type="Proteomes" id="UP000034034"/>
    </source>
</evidence>
<protein>
    <submittedName>
        <fullName evidence="2">Aldo/keto reductase</fullName>
    </submittedName>
</protein>
<gene>
    <name evidence="2" type="ORF">SXIM_23600</name>
</gene>
<name>A0A0F7FV70_9ACTN</name>
<keyword evidence="3" id="KW-1185">Reference proteome</keyword>
<dbReference type="PANTHER" id="PTHR43312:SF1">
    <property type="entry name" value="NADP-DEPENDENT OXIDOREDUCTASE DOMAIN-CONTAINING PROTEIN"/>
    <property type="match status" value="1"/>
</dbReference>
<accession>A0A0F7FV70</accession>
<reference evidence="2" key="1">
    <citation type="submission" date="2019-08" db="EMBL/GenBank/DDBJ databases">
        <title>Complete genome sequence of a mangrove-derived Streptomyces xiamenensis.</title>
        <authorList>
            <person name="Xu J."/>
        </authorList>
    </citation>
    <scope>NUCLEOTIDE SEQUENCE</scope>
    <source>
        <strain evidence="2">318</strain>
    </source>
</reference>
<dbReference type="HOGENOM" id="CLU_2319048_0_0_11"/>
<proteinExistence type="predicted"/>
<dbReference type="STRING" id="408015.SXIM_23600"/>
<dbReference type="SUPFAM" id="SSF51430">
    <property type="entry name" value="NAD(P)-linked oxidoreductase"/>
    <property type="match status" value="1"/>
</dbReference>